<reference evidence="2 3" key="1">
    <citation type="submission" date="2015-02" db="EMBL/GenBank/DDBJ databases">
        <authorList>
            <person name="Ju K.-S."/>
            <person name="Doroghazi J.R."/>
            <person name="Metcalf W."/>
        </authorList>
    </citation>
    <scope>NUCLEOTIDE SEQUENCE [LARGE SCALE GENOMIC DNA]</scope>
    <source>
        <strain evidence="2 3">ATCC 31215</strain>
    </source>
</reference>
<gene>
    <name evidence="2" type="ORF">VM95_06670</name>
</gene>
<proteinExistence type="predicted"/>
<comment type="caution">
    <text evidence="2">The sequence shown here is derived from an EMBL/GenBank/DDBJ whole genome shotgun (WGS) entry which is preliminary data.</text>
</comment>
<accession>A0A0F2TKW0</accession>
<dbReference type="EMBL" id="JZKH01000008">
    <property type="protein sequence ID" value="KJS62915.1"/>
    <property type="molecule type" value="Genomic_DNA"/>
</dbReference>
<sequence>MSYELQALIGTLELLTVAAAEVPVARVVPLAQGLAMLPVTSAVLAALQGDGAAARTSVARTSVAHPPAAHTSAAGSGFGRHADGFELRLAAWSKAGPIACVEAEGFGDGGIRRAAVWSDGRIVLGPLAEGESVEGESTEGEPVAGESVEGEGGDPISRALRLLGVRVTAGRVDECDAVGLSAHRSTTGWAAAVG</sequence>
<feature type="region of interest" description="Disordered" evidence="1">
    <location>
        <begin position="128"/>
        <end position="152"/>
    </location>
</feature>
<evidence type="ECO:0000313" key="3">
    <source>
        <dbReference type="Proteomes" id="UP000033699"/>
    </source>
</evidence>
<organism evidence="2 3">
    <name type="scientific">Streptomyces rubellomurinus (strain ATCC 31215)</name>
    <dbReference type="NCBI Taxonomy" id="359131"/>
    <lineage>
        <taxon>Bacteria</taxon>
        <taxon>Bacillati</taxon>
        <taxon>Actinomycetota</taxon>
        <taxon>Actinomycetes</taxon>
        <taxon>Kitasatosporales</taxon>
        <taxon>Streptomycetaceae</taxon>
        <taxon>Streptomyces</taxon>
    </lineage>
</organism>
<dbReference type="Proteomes" id="UP000033699">
    <property type="component" value="Unassembled WGS sequence"/>
</dbReference>
<evidence type="ECO:0000256" key="1">
    <source>
        <dbReference type="SAM" id="MobiDB-lite"/>
    </source>
</evidence>
<dbReference type="OrthoDB" id="185939at2"/>
<name>A0A0F2TKW0_STRR3</name>
<dbReference type="PATRIC" id="fig|359131.3.peg.6889"/>
<keyword evidence="3" id="KW-1185">Reference proteome</keyword>
<dbReference type="RefSeq" id="WP_045693108.1">
    <property type="nucleotide sequence ID" value="NZ_JZKH01000008.1"/>
</dbReference>
<protein>
    <submittedName>
        <fullName evidence="2">Uncharacterized protein</fullName>
    </submittedName>
</protein>
<dbReference type="AlphaFoldDB" id="A0A0F2TKW0"/>
<evidence type="ECO:0000313" key="2">
    <source>
        <dbReference type="EMBL" id="KJS62915.1"/>
    </source>
</evidence>